<proteinExistence type="predicted"/>
<protein>
    <submittedName>
        <fullName evidence="1">Uncharacterized protein</fullName>
    </submittedName>
</protein>
<keyword evidence="2" id="KW-1185">Reference proteome</keyword>
<gene>
    <name evidence="1" type="ORF">PNK_1464</name>
</gene>
<dbReference type="EMBL" id="LN879502">
    <property type="protein sequence ID" value="CUI17076.1"/>
    <property type="molecule type" value="Genomic_DNA"/>
</dbReference>
<dbReference type="InParanoid" id="A0A0U5JE60"/>
<dbReference type="PATRIC" id="fig|389348.3.peg.1643"/>
<evidence type="ECO:0000313" key="2">
    <source>
        <dbReference type="Proteomes" id="UP000069902"/>
    </source>
</evidence>
<organism evidence="1 2">
    <name type="scientific">Candidatus Protochlamydia naegleriophila</name>
    <dbReference type="NCBI Taxonomy" id="389348"/>
    <lineage>
        <taxon>Bacteria</taxon>
        <taxon>Pseudomonadati</taxon>
        <taxon>Chlamydiota</taxon>
        <taxon>Chlamydiia</taxon>
        <taxon>Parachlamydiales</taxon>
        <taxon>Parachlamydiaceae</taxon>
        <taxon>Candidatus Protochlamydia</taxon>
    </lineage>
</organism>
<name>A0A0U5JE60_9BACT</name>
<sequence length="113" mass="12669">MEAYLLASDDVAEALLKAVLETPKNETLDIAGPKCFRFSEIVEIYLKATNDPHTIVSDSNAPYFGAKLNDNTLVPQKMPMWVLSILKIGLIINASRNNKNVKESKNYRFHSIT</sequence>
<dbReference type="Proteomes" id="UP000069902">
    <property type="component" value="Chromosome cPNK"/>
</dbReference>
<accession>A0A0U5JE60</accession>
<dbReference type="Gene3D" id="3.40.50.720">
    <property type="entry name" value="NAD(P)-binding Rossmann-like Domain"/>
    <property type="match status" value="1"/>
</dbReference>
<dbReference type="KEGG" id="pnl:PNK_1464"/>
<evidence type="ECO:0000313" key="1">
    <source>
        <dbReference type="EMBL" id="CUI17076.1"/>
    </source>
</evidence>
<dbReference type="STRING" id="389348.PNK_1464"/>
<dbReference type="AlphaFoldDB" id="A0A0U5JE60"/>
<reference evidence="2" key="1">
    <citation type="submission" date="2015-09" db="EMBL/GenBank/DDBJ databases">
        <authorList>
            <person name="Bertelli C."/>
        </authorList>
    </citation>
    <scope>NUCLEOTIDE SEQUENCE [LARGE SCALE GENOMIC DNA]</scope>
    <source>
        <strain evidence="2">KNic</strain>
    </source>
</reference>